<gene>
    <name evidence="3" type="ORF">E4021_14695</name>
</gene>
<dbReference type="InterPro" id="IPR001509">
    <property type="entry name" value="Epimerase_deHydtase"/>
</dbReference>
<dbReference type="OrthoDB" id="751203at2"/>
<dbReference type="PANTHER" id="PTHR48079">
    <property type="entry name" value="PROTEIN YEEZ"/>
    <property type="match status" value="1"/>
</dbReference>
<evidence type="ECO:0000256" key="1">
    <source>
        <dbReference type="SAM" id="MobiDB-lite"/>
    </source>
</evidence>
<evidence type="ECO:0000313" key="3">
    <source>
        <dbReference type="EMBL" id="THH36512.1"/>
    </source>
</evidence>
<sequence>MPTPESAPVSRAPVALLGAGWLGLALARDLSNDYPVRASYRREAGRRAVQEAGAEPYLLDLPELAAPLQAFLAGARALIITLPPGGRAHQERTTEQYLAALEPLHDFLHRDLHVIYTSSTGVYGGSATGRVTEDTPVAPDTHSGRAVVAAEGWLTEHCPTLTVLRLGGLYGPGRDPVNFFSKREAIPQGDAPVNMLPQHQAVGAVRFILETGSTGTFNVCGADHPPKREFYGNLYSAAGQTPKPFLPGGADGKRIDSSKLRQLGWPRS</sequence>
<dbReference type="Proteomes" id="UP000308528">
    <property type="component" value="Unassembled WGS sequence"/>
</dbReference>
<dbReference type="SUPFAM" id="SSF51735">
    <property type="entry name" value="NAD(P)-binding Rossmann-fold domains"/>
    <property type="match status" value="1"/>
</dbReference>
<dbReference type="AlphaFoldDB" id="A0A4S4NAY5"/>
<dbReference type="EMBL" id="SRSF01000008">
    <property type="protein sequence ID" value="THH36512.1"/>
    <property type="molecule type" value="Genomic_DNA"/>
</dbReference>
<organism evidence="3 4">
    <name type="scientific">Neolewinella litorea</name>
    <dbReference type="NCBI Taxonomy" id="2562452"/>
    <lineage>
        <taxon>Bacteria</taxon>
        <taxon>Pseudomonadati</taxon>
        <taxon>Bacteroidota</taxon>
        <taxon>Saprospiria</taxon>
        <taxon>Saprospirales</taxon>
        <taxon>Lewinellaceae</taxon>
        <taxon>Neolewinella</taxon>
    </lineage>
</organism>
<feature type="region of interest" description="Disordered" evidence="1">
    <location>
        <begin position="242"/>
        <end position="268"/>
    </location>
</feature>
<dbReference type="GO" id="GO:0005737">
    <property type="term" value="C:cytoplasm"/>
    <property type="evidence" value="ECO:0007669"/>
    <property type="project" value="TreeGrafter"/>
</dbReference>
<dbReference type="PANTHER" id="PTHR48079:SF6">
    <property type="entry name" value="NAD(P)-BINDING DOMAIN-CONTAINING PROTEIN-RELATED"/>
    <property type="match status" value="1"/>
</dbReference>
<protein>
    <recommendedName>
        <fullName evidence="2">NAD-dependent epimerase/dehydratase domain-containing protein</fullName>
    </recommendedName>
</protein>
<feature type="domain" description="NAD-dependent epimerase/dehydratase" evidence="2">
    <location>
        <begin position="18"/>
        <end position="175"/>
    </location>
</feature>
<dbReference type="InterPro" id="IPR051783">
    <property type="entry name" value="NAD(P)-dependent_oxidoreduct"/>
</dbReference>
<dbReference type="RefSeq" id="WP_136460132.1">
    <property type="nucleotide sequence ID" value="NZ_SRSF01000008.1"/>
</dbReference>
<evidence type="ECO:0000313" key="4">
    <source>
        <dbReference type="Proteomes" id="UP000308528"/>
    </source>
</evidence>
<accession>A0A4S4NAY5</accession>
<dbReference type="InterPro" id="IPR036291">
    <property type="entry name" value="NAD(P)-bd_dom_sf"/>
</dbReference>
<keyword evidence="4" id="KW-1185">Reference proteome</keyword>
<dbReference type="Gene3D" id="3.40.50.720">
    <property type="entry name" value="NAD(P)-binding Rossmann-like Domain"/>
    <property type="match status" value="1"/>
</dbReference>
<name>A0A4S4NAY5_9BACT</name>
<proteinExistence type="predicted"/>
<dbReference type="GO" id="GO:0004029">
    <property type="term" value="F:aldehyde dehydrogenase (NAD+) activity"/>
    <property type="evidence" value="ECO:0007669"/>
    <property type="project" value="TreeGrafter"/>
</dbReference>
<comment type="caution">
    <text evidence="3">The sequence shown here is derived from an EMBL/GenBank/DDBJ whole genome shotgun (WGS) entry which is preliminary data.</text>
</comment>
<dbReference type="Pfam" id="PF01370">
    <property type="entry name" value="Epimerase"/>
    <property type="match status" value="1"/>
</dbReference>
<evidence type="ECO:0000259" key="2">
    <source>
        <dbReference type="Pfam" id="PF01370"/>
    </source>
</evidence>
<reference evidence="3 4" key="1">
    <citation type="submission" date="2019-04" db="EMBL/GenBank/DDBJ databases">
        <title>Lewinella litorea sp. nov., isolated from a marine sand.</title>
        <authorList>
            <person name="Yoon J.-H."/>
        </authorList>
    </citation>
    <scope>NUCLEOTIDE SEQUENCE [LARGE SCALE GENOMIC DNA]</scope>
    <source>
        <strain evidence="3 4">HSMS-39</strain>
    </source>
</reference>